<evidence type="ECO:0000313" key="1">
    <source>
        <dbReference type="EMBL" id="SBT32395.1"/>
    </source>
</evidence>
<reference evidence="2" key="1">
    <citation type="submission" date="2016-05" db="EMBL/GenBank/DDBJ databases">
        <authorList>
            <person name="Naeem Raeece"/>
        </authorList>
    </citation>
    <scope>NUCLEOTIDE SEQUENCE [LARGE SCALE GENOMIC DNA]</scope>
</reference>
<keyword evidence="2" id="KW-1185">Reference proteome</keyword>
<protein>
    <submittedName>
        <fullName evidence="1">Uncharacterized protein</fullName>
    </submittedName>
</protein>
<proteinExistence type="predicted"/>
<evidence type="ECO:0000313" key="2">
    <source>
        <dbReference type="Proteomes" id="UP000078555"/>
    </source>
</evidence>
<name>A0A1A8YLF2_PLAOA</name>
<accession>A0A1A8YLF2</accession>
<dbReference type="EMBL" id="FLRD01000037">
    <property type="protein sequence ID" value="SBT32395.1"/>
    <property type="molecule type" value="Genomic_DNA"/>
</dbReference>
<dbReference type="AlphaFoldDB" id="A0A1A8YLF2"/>
<organism evidence="1 2">
    <name type="scientific">Plasmodium ovale wallikeri</name>
    <dbReference type="NCBI Taxonomy" id="864142"/>
    <lineage>
        <taxon>Eukaryota</taxon>
        <taxon>Sar</taxon>
        <taxon>Alveolata</taxon>
        <taxon>Apicomplexa</taxon>
        <taxon>Aconoidasida</taxon>
        <taxon>Haemosporida</taxon>
        <taxon>Plasmodiidae</taxon>
        <taxon>Plasmodium</taxon>
        <taxon>Plasmodium (Plasmodium)</taxon>
    </lineage>
</organism>
<gene>
    <name evidence="1" type="ORF">POVWA1_011990</name>
</gene>
<dbReference type="Proteomes" id="UP000078555">
    <property type="component" value="Unassembled WGS sequence"/>
</dbReference>
<sequence>MYTRKRTFAKARAVNVSSQKCKRKRTFAKVQAYTHVRKCTHVNLRAGEQAQGRVVTPTYNEELFVIASGGNPFLYRICYRAFERTSLLTCIAHVLYLSGKTLKLGRKAINKKLQKENYVKKCTHLYAYMYICTYESPCKDLHARVFINRECRVYSMKRRSAEKRKSMENILRNINKQNKFNINEIKSHCKCKRRRKNVG</sequence>